<organism evidence="1 2">
    <name type="scientific">Dermatophagoides farinae</name>
    <name type="common">American house dust mite</name>
    <dbReference type="NCBI Taxonomy" id="6954"/>
    <lineage>
        <taxon>Eukaryota</taxon>
        <taxon>Metazoa</taxon>
        <taxon>Ecdysozoa</taxon>
        <taxon>Arthropoda</taxon>
        <taxon>Chelicerata</taxon>
        <taxon>Arachnida</taxon>
        <taxon>Acari</taxon>
        <taxon>Acariformes</taxon>
        <taxon>Sarcoptiformes</taxon>
        <taxon>Astigmata</taxon>
        <taxon>Psoroptidia</taxon>
        <taxon>Analgoidea</taxon>
        <taxon>Pyroglyphidae</taxon>
        <taxon>Dermatophagoidinae</taxon>
        <taxon>Dermatophagoides</taxon>
    </lineage>
</organism>
<dbReference type="AlphaFoldDB" id="A0A922L7S9"/>
<dbReference type="EMBL" id="ASGP02000002">
    <property type="protein sequence ID" value="KAH9522969.1"/>
    <property type="molecule type" value="Genomic_DNA"/>
</dbReference>
<name>A0A922L7S9_DERFA</name>
<evidence type="ECO:0000313" key="1">
    <source>
        <dbReference type="EMBL" id="KAH9522969.1"/>
    </source>
</evidence>
<evidence type="ECO:0000313" key="2">
    <source>
        <dbReference type="Proteomes" id="UP000790347"/>
    </source>
</evidence>
<accession>A0A922L7S9</accession>
<gene>
    <name evidence="1" type="ORF">DERF_006522</name>
</gene>
<sequence length="326" mass="37298">MAFMHGDHFDGALGHQLVHGKNQDELHPEPSAMIGYHDSPHHELVIKSYPHAEPPIMHGKYSHHHLPGYLHDEPHIGHPVPEPELYDHQIGHEIHPEPYHHLQLRFDPANLAVHGYDQLHDNHHVVQVQHAYPHPHPHNHPISLAEPYKHEEPDNSLAHYEPSFYGHRKPGDGFGPGGHYSTMPHQEIKYFPVPEPVPVYKPVPVEKPYPVPVDKPYPVKIDHPVPEPYVAKVVQPIIHKQAIIKSHVTHQTYDIAYPHHHHHASNVIQQCGCDVDSCLSEIRKRDTAIFVLCTCARVCIYQDRSIPTPFISAQHCRSTNQTNHHQ</sequence>
<reference evidence="1" key="1">
    <citation type="submission" date="2013-05" db="EMBL/GenBank/DDBJ databases">
        <authorList>
            <person name="Yim A.K.Y."/>
            <person name="Chan T.F."/>
            <person name="Ji K.M."/>
            <person name="Liu X.Y."/>
            <person name="Zhou J.W."/>
            <person name="Li R.Q."/>
            <person name="Yang K.Y."/>
            <person name="Li J."/>
            <person name="Li M."/>
            <person name="Law P.T.W."/>
            <person name="Wu Y.L."/>
            <person name="Cai Z.L."/>
            <person name="Qin H."/>
            <person name="Bao Y."/>
            <person name="Leung R.K.K."/>
            <person name="Ng P.K.S."/>
            <person name="Zou J."/>
            <person name="Zhong X.J."/>
            <person name="Ran P.X."/>
            <person name="Zhong N.S."/>
            <person name="Liu Z.G."/>
            <person name="Tsui S.K.W."/>
        </authorList>
    </citation>
    <scope>NUCLEOTIDE SEQUENCE</scope>
    <source>
        <strain evidence="1">Derf</strain>
        <tissue evidence="1">Whole organism</tissue>
    </source>
</reference>
<keyword evidence="2" id="KW-1185">Reference proteome</keyword>
<comment type="caution">
    <text evidence="1">The sequence shown here is derived from an EMBL/GenBank/DDBJ whole genome shotgun (WGS) entry which is preliminary data.</text>
</comment>
<proteinExistence type="predicted"/>
<protein>
    <submittedName>
        <fullName evidence="1">Uncharacterized protein</fullName>
    </submittedName>
</protein>
<dbReference type="Proteomes" id="UP000790347">
    <property type="component" value="Unassembled WGS sequence"/>
</dbReference>
<reference evidence="1" key="2">
    <citation type="journal article" date="2022" name="Res Sq">
        <title>Comparative Genomics Reveals Insights into the Divergent Evolution of Astigmatic Mites and Household Pest Adaptations.</title>
        <authorList>
            <person name="Xiong Q."/>
            <person name="Wan A.T.-Y."/>
            <person name="Liu X.-Y."/>
            <person name="Fung C.S.-H."/>
            <person name="Xiao X."/>
            <person name="Malainual N."/>
            <person name="Hou J."/>
            <person name="Wang L."/>
            <person name="Wang M."/>
            <person name="Yang K."/>
            <person name="Cui Y."/>
            <person name="Leung E."/>
            <person name="Nong W."/>
            <person name="Shin S.-K."/>
            <person name="Au S."/>
            <person name="Jeong K.Y."/>
            <person name="Chew F.T."/>
            <person name="Hui J."/>
            <person name="Leung T.F."/>
            <person name="Tungtrongchitr A."/>
            <person name="Zhong N."/>
            <person name="Liu Z."/>
            <person name="Tsui S."/>
        </authorList>
    </citation>
    <scope>NUCLEOTIDE SEQUENCE</scope>
    <source>
        <strain evidence="1">Derf</strain>
        <tissue evidence="1">Whole organism</tissue>
    </source>
</reference>